<feature type="signal peptide" evidence="1">
    <location>
        <begin position="1"/>
        <end position="28"/>
    </location>
</feature>
<organism evidence="2 3">
    <name type="scientific">Levilactobacillus paucivorans</name>
    <dbReference type="NCBI Taxonomy" id="616990"/>
    <lineage>
        <taxon>Bacteria</taxon>
        <taxon>Bacillati</taxon>
        <taxon>Bacillota</taxon>
        <taxon>Bacilli</taxon>
        <taxon>Lactobacillales</taxon>
        <taxon>Lactobacillaceae</taxon>
        <taxon>Levilactobacillus</taxon>
    </lineage>
</organism>
<proteinExistence type="predicted"/>
<keyword evidence="1" id="KW-0732">Signal</keyword>
<gene>
    <name evidence="2" type="ORF">IV54_GL001266</name>
</gene>
<accession>A0A0R2LYA2</accession>
<reference evidence="2 3" key="1">
    <citation type="journal article" date="2015" name="Genome Announc.">
        <title>Expanding the biotechnology potential of lactobacilli through comparative genomics of 213 strains and associated genera.</title>
        <authorList>
            <person name="Sun Z."/>
            <person name="Harris H.M."/>
            <person name="McCann A."/>
            <person name="Guo C."/>
            <person name="Argimon S."/>
            <person name="Zhang W."/>
            <person name="Yang X."/>
            <person name="Jeffery I.B."/>
            <person name="Cooney J.C."/>
            <person name="Kagawa T.F."/>
            <person name="Liu W."/>
            <person name="Song Y."/>
            <person name="Salvetti E."/>
            <person name="Wrobel A."/>
            <person name="Rasinkangas P."/>
            <person name="Parkhill J."/>
            <person name="Rea M.C."/>
            <person name="O'Sullivan O."/>
            <person name="Ritari J."/>
            <person name="Douillard F.P."/>
            <person name="Paul Ross R."/>
            <person name="Yang R."/>
            <person name="Briner A.E."/>
            <person name="Felis G.E."/>
            <person name="de Vos W.M."/>
            <person name="Barrangou R."/>
            <person name="Klaenhammer T.R."/>
            <person name="Caufield P.W."/>
            <person name="Cui Y."/>
            <person name="Zhang H."/>
            <person name="O'Toole P.W."/>
        </authorList>
    </citation>
    <scope>NUCLEOTIDE SEQUENCE [LARGE SCALE GENOMIC DNA]</scope>
    <source>
        <strain evidence="2 3">DSM 22467</strain>
    </source>
</reference>
<dbReference type="InterPro" id="IPR013320">
    <property type="entry name" value="ConA-like_dom_sf"/>
</dbReference>
<dbReference type="PATRIC" id="fig|616990.3.peg.1358"/>
<dbReference type="OrthoDB" id="2251792at2"/>
<comment type="caution">
    <text evidence="2">The sequence shown here is derived from an EMBL/GenBank/DDBJ whole genome shotgun (WGS) entry which is preliminary data.</text>
</comment>
<evidence type="ECO:0000313" key="3">
    <source>
        <dbReference type="Proteomes" id="UP000051906"/>
    </source>
</evidence>
<evidence type="ECO:0008006" key="4">
    <source>
        <dbReference type="Google" id="ProtNLM"/>
    </source>
</evidence>
<dbReference type="Gene3D" id="2.60.120.200">
    <property type="match status" value="1"/>
</dbReference>
<evidence type="ECO:0000313" key="2">
    <source>
        <dbReference type="EMBL" id="KRO04480.1"/>
    </source>
</evidence>
<protein>
    <recommendedName>
        <fullName evidence="4">WxL domain-containing protein</fullName>
    </recommendedName>
</protein>
<dbReference type="AlphaFoldDB" id="A0A0R2LYA2"/>
<name>A0A0R2LYA2_9LACO</name>
<sequence>MGRKQLYQLFLLLVICGWGLMVSNSAQAAITRDDDMLAAIASAPPGFSLDRGFSPGRSYGAADRLLDGPAIPKQIAQLTNDNFNQMYRQVGVLWSKVPGTQSQPRRIPLTRDQHWSFWLYFGNKGDKAADGMTFTLQNAATGTDALARGGSGQSLGVWGGDTNASGDTSYISQIALQKSWTLEFDTHVNNVVNSVSQANYFDYEAVPSQGPHIASNYPGEKGSYQIFGSRGHYYFGLKHRQPKLMANPSNGRWHHVTMDWQKVKSQMTYAYNDRDPQTGQALTPEVQDSISIDLTKLGTPDQPATSAVWGLTGATSSRGENNLAVVDQEPGQMRFDVDQDTQVVTADGQRQPVHEGDRIPGDAEVFYHFKATGQPDGFRTSDTTAVVLSSAPALKWLAGRVQQPGQSAPLYAFNAAELAEPPMSHAIGQDVFTKDQPTVETELQAKGQSPEEDTYVAPQTAIYYGENHYVAVRSVGYYLKRKLNLKLEKLGTPTAAVVPQADAEIAGRLSNNGRTIQPDAMADSRLSFSVNGKSYTFTQLDGAWTGTAGQFKLRVPAALLHQGKNKLTIAATNRDDVAPDLTIPIIQLSGDLVFSAISPENGFAGQLTGTQQLISRDNGWKLRVRDERAGENRWKLQASLAAPLRDERGHLLQGDMVYQAGHEQKVIGTDPVVVHEQQTHGLGEETDVIGGWHQNSGMLIQVHGGATAGRYQGELRWQLADAP</sequence>
<evidence type="ECO:0000256" key="1">
    <source>
        <dbReference type="SAM" id="SignalP"/>
    </source>
</evidence>
<dbReference type="EMBL" id="JQCA01000032">
    <property type="protein sequence ID" value="KRO04480.1"/>
    <property type="molecule type" value="Genomic_DNA"/>
</dbReference>
<dbReference type="SUPFAM" id="SSF49899">
    <property type="entry name" value="Concanavalin A-like lectins/glucanases"/>
    <property type="match status" value="1"/>
</dbReference>
<feature type="chain" id="PRO_5006420274" description="WxL domain-containing protein" evidence="1">
    <location>
        <begin position="29"/>
        <end position="723"/>
    </location>
</feature>
<dbReference type="Proteomes" id="UP000051906">
    <property type="component" value="Unassembled WGS sequence"/>
</dbReference>
<dbReference type="STRING" id="616990.IV54_GL001266"/>
<keyword evidence="3" id="KW-1185">Reference proteome</keyword>